<dbReference type="GO" id="GO:0009398">
    <property type="term" value="P:FMN biosynthetic process"/>
    <property type="evidence" value="ECO:0007669"/>
    <property type="project" value="UniProtKB-UniPathway"/>
</dbReference>
<dbReference type="InterPro" id="IPR023465">
    <property type="entry name" value="Riboflavin_kinase_dom_sf"/>
</dbReference>
<dbReference type="GO" id="GO:0009231">
    <property type="term" value="P:riboflavin biosynthetic process"/>
    <property type="evidence" value="ECO:0007669"/>
    <property type="project" value="InterPro"/>
</dbReference>
<dbReference type="SMART" id="SM00904">
    <property type="entry name" value="Flavokinase"/>
    <property type="match status" value="1"/>
</dbReference>
<evidence type="ECO:0000313" key="9">
    <source>
        <dbReference type="EMBL" id="KAF7495384.1"/>
    </source>
</evidence>
<dbReference type="GO" id="GO:0005739">
    <property type="term" value="C:mitochondrion"/>
    <property type="evidence" value="ECO:0007669"/>
    <property type="project" value="TreeGrafter"/>
</dbReference>
<evidence type="ECO:0000256" key="5">
    <source>
        <dbReference type="ARBA" id="ARBA00022679"/>
    </source>
</evidence>
<dbReference type="EC" id="2.7.1.26" evidence="2"/>
<dbReference type="Proteomes" id="UP000070412">
    <property type="component" value="Unassembled WGS sequence"/>
</dbReference>
<keyword evidence="7" id="KW-0067">ATP-binding</keyword>
<sequence length="183" mass="20837">MALNLNRLVEPIYIESIIVHGFGRGSKELGVPTANFQQNIAESVRLDSGIYYGFSQLIYSKDQNLPKQTKSSGSIVFETNPENPIYPTVFSLGWNPHFDDIEHRSLEAHIIKQFGYDFYGSTIRVAICGFIRNEQKFESLQALIETIHSDINFAKKALNNADHSPEWKTIVESPFFHIKKNSI</sequence>
<reference evidence="11" key="1">
    <citation type="journal article" date="2020" name="PLoS Negl. Trop. Dis.">
        <title>High-quality nuclear genome for Sarcoptes scabiei-A critical resource for a neglected parasite.</title>
        <authorList>
            <person name="Korhonen P.K."/>
            <person name="Gasser R.B."/>
            <person name="Ma G."/>
            <person name="Wang T."/>
            <person name="Stroehlein A.J."/>
            <person name="Young N.D."/>
            <person name="Ang C.S."/>
            <person name="Fernando D.D."/>
            <person name="Lu H.C."/>
            <person name="Taylor S."/>
            <person name="Reynolds S.L."/>
            <person name="Mofiz E."/>
            <person name="Najaraj S.H."/>
            <person name="Gowda H."/>
            <person name="Madugundu A."/>
            <person name="Renuse S."/>
            <person name="Holt D."/>
            <person name="Pandey A."/>
            <person name="Papenfuss A.T."/>
            <person name="Fischer K."/>
        </authorList>
    </citation>
    <scope>NUCLEOTIDE SEQUENCE [LARGE SCALE GENOMIC DNA]</scope>
</reference>
<comment type="pathway">
    <text evidence="1">Cofactor biosynthesis; FMN biosynthesis; FMN from riboflavin (ATP route): step 1/1.</text>
</comment>
<dbReference type="SUPFAM" id="SSF82114">
    <property type="entry name" value="Riboflavin kinase-like"/>
    <property type="match status" value="1"/>
</dbReference>
<dbReference type="EMBL" id="WVUK01000048">
    <property type="protein sequence ID" value="KAF7495384.1"/>
    <property type="molecule type" value="Genomic_DNA"/>
</dbReference>
<reference evidence="10" key="3">
    <citation type="submission" date="2022-06" db="UniProtKB">
        <authorList>
            <consortium name="EnsemblMetazoa"/>
        </authorList>
    </citation>
    <scope>IDENTIFICATION</scope>
</reference>
<keyword evidence="6" id="KW-0547">Nucleotide-binding</keyword>
<evidence type="ECO:0000313" key="10">
    <source>
        <dbReference type="EnsemblMetazoa" id="KAF7495384.1"/>
    </source>
</evidence>
<organism evidence="9">
    <name type="scientific">Sarcoptes scabiei</name>
    <name type="common">Itch mite</name>
    <name type="synonym">Acarus scabiei</name>
    <dbReference type="NCBI Taxonomy" id="52283"/>
    <lineage>
        <taxon>Eukaryota</taxon>
        <taxon>Metazoa</taxon>
        <taxon>Ecdysozoa</taxon>
        <taxon>Arthropoda</taxon>
        <taxon>Chelicerata</taxon>
        <taxon>Arachnida</taxon>
        <taxon>Acari</taxon>
        <taxon>Acariformes</taxon>
        <taxon>Sarcoptiformes</taxon>
        <taxon>Astigmata</taxon>
        <taxon>Psoroptidia</taxon>
        <taxon>Sarcoptoidea</taxon>
        <taxon>Sarcoptidae</taxon>
        <taxon>Sarcoptinae</taxon>
        <taxon>Sarcoptes</taxon>
    </lineage>
</organism>
<keyword evidence="9" id="KW-0418">Kinase</keyword>
<keyword evidence="5" id="KW-0808">Transferase</keyword>
<evidence type="ECO:0000256" key="3">
    <source>
        <dbReference type="ARBA" id="ARBA00022630"/>
    </source>
</evidence>
<proteinExistence type="predicted"/>
<evidence type="ECO:0000313" key="11">
    <source>
        <dbReference type="Proteomes" id="UP000070412"/>
    </source>
</evidence>
<reference evidence="9" key="2">
    <citation type="submission" date="2020-01" db="EMBL/GenBank/DDBJ databases">
        <authorList>
            <person name="Korhonen P.K.K."/>
            <person name="Guangxu M.G."/>
            <person name="Wang T.W."/>
            <person name="Stroehlein A.J.S."/>
            <person name="Young N.D."/>
            <person name="Ang C.-S.A."/>
            <person name="Fernando D.W.F."/>
            <person name="Lu H.L."/>
            <person name="Taylor S.T."/>
            <person name="Ehtesham M.E.M."/>
            <person name="Najaraj S.H.N."/>
            <person name="Harsha G.H.G."/>
            <person name="Madugundu A.M."/>
            <person name="Renuse S.R."/>
            <person name="Holt D.H."/>
            <person name="Pandey A.P."/>
            <person name="Papenfuss A.P."/>
            <person name="Gasser R.B.G."/>
            <person name="Fischer K.F."/>
        </authorList>
    </citation>
    <scope>NUCLEOTIDE SEQUENCE</scope>
    <source>
        <strain evidence="9">SSS_KF_BRIS2020</strain>
    </source>
</reference>
<dbReference type="EnsemblMetazoa" id="SSS_4288s_mrna">
    <property type="protein sequence ID" value="KAF7495384.1"/>
    <property type="gene ID" value="SSS_4288"/>
</dbReference>
<keyword evidence="4" id="KW-0288">FMN</keyword>
<dbReference type="Gene3D" id="2.40.30.30">
    <property type="entry name" value="Riboflavin kinase-like"/>
    <property type="match status" value="1"/>
</dbReference>
<evidence type="ECO:0000256" key="2">
    <source>
        <dbReference type="ARBA" id="ARBA00012105"/>
    </source>
</evidence>
<dbReference type="OrthoDB" id="276388at2759"/>
<evidence type="ECO:0000256" key="4">
    <source>
        <dbReference type="ARBA" id="ARBA00022643"/>
    </source>
</evidence>
<dbReference type="PANTHER" id="PTHR22749">
    <property type="entry name" value="RIBOFLAVIN KINASE/FMN ADENYLYLTRANSFERASE"/>
    <property type="match status" value="1"/>
</dbReference>
<evidence type="ECO:0000256" key="1">
    <source>
        <dbReference type="ARBA" id="ARBA00005201"/>
    </source>
</evidence>
<name>A0A834RDP6_SARSC</name>
<evidence type="ECO:0000259" key="8">
    <source>
        <dbReference type="SMART" id="SM00904"/>
    </source>
</evidence>
<dbReference type="GO" id="GO:0008531">
    <property type="term" value="F:riboflavin kinase activity"/>
    <property type="evidence" value="ECO:0007669"/>
    <property type="project" value="UniProtKB-EC"/>
</dbReference>
<dbReference type="PANTHER" id="PTHR22749:SF6">
    <property type="entry name" value="RIBOFLAVIN KINASE"/>
    <property type="match status" value="1"/>
</dbReference>
<gene>
    <name evidence="9" type="ORF">SSS_4288</name>
</gene>
<feature type="domain" description="Riboflavin kinase" evidence="8">
    <location>
        <begin position="7"/>
        <end position="159"/>
    </location>
</feature>
<accession>A0A834RDP6</accession>
<dbReference type="InterPro" id="IPR015865">
    <property type="entry name" value="Riboflavin_kinase_bac/euk"/>
</dbReference>
<keyword evidence="3" id="KW-0285">Flavoprotein</keyword>
<dbReference type="AlphaFoldDB" id="A0A834RDP6"/>
<dbReference type="GO" id="GO:0005524">
    <property type="term" value="F:ATP binding"/>
    <property type="evidence" value="ECO:0007669"/>
    <property type="project" value="UniProtKB-KW"/>
</dbReference>
<dbReference type="OMA" id="NGEVHKM"/>
<dbReference type="Pfam" id="PF01687">
    <property type="entry name" value="Flavokinase"/>
    <property type="match status" value="1"/>
</dbReference>
<dbReference type="UniPathway" id="UPA00276">
    <property type="reaction ID" value="UER00406"/>
</dbReference>
<evidence type="ECO:0000256" key="7">
    <source>
        <dbReference type="ARBA" id="ARBA00022840"/>
    </source>
</evidence>
<evidence type="ECO:0000256" key="6">
    <source>
        <dbReference type="ARBA" id="ARBA00022741"/>
    </source>
</evidence>
<keyword evidence="11" id="KW-1185">Reference proteome</keyword>
<protein>
    <recommendedName>
        <fullName evidence="2">riboflavin kinase</fullName>
        <ecNumber evidence="2">2.7.1.26</ecNumber>
    </recommendedName>
</protein>
<dbReference type="InterPro" id="IPR023468">
    <property type="entry name" value="Riboflavin_kinase"/>
</dbReference>